<sequence>MRTSSKKQACKHLHLYLGGSPHASTAGFKRATERQRILAATKDGRFRKDLVLLTPKELFEDGMTFPGPLILPDDDLAEDPEYPPQDFREWRDEEERNPVTRERKTIYIVPSPSITQEVYKMQTWSVCTSEKAAINRDMQAAEPPKLQDILEYLSAFFHGMDVKLFTKPFQWKKWDKYTGKILKTPDTGRRIGLMTPSKELFGIRCRASPDGVSPMQVNLDDILDALAENIPSDAHSVMMLLDMDMYEGDGDIFTAGRAYGGSRIAAVSLFRDHPLCAPPNDGHAWPASHCATYIDQLCHEASNSSTKQTKRQPPQSQWRDGGGPLHVAIEAATIHADGKMPSEASTAQWLGRVIVTMAHELCHCLGLDHCTYFACAMQGCGSVDEAQRQPPYVCPVCLEKLCTAIGEGVVEGWEDEGMRDGFVRERYEALRKVCGRWGDARVSRMFAGYKAWLDAVIERSSEKAVIVIDD</sequence>
<evidence type="ECO:0000256" key="6">
    <source>
        <dbReference type="ARBA" id="ARBA00023049"/>
    </source>
</evidence>
<dbReference type="AlphaFoldDB" id="A0A0F9WXB0"/>
<gene>
    <name evidence="8" type="ORF">THAR02_10827</name>
</gene>
<evidence type="ECO:0000256" key="3">
    <source>
        <dbReference type="ARBA" id="ARBA00022723"/>
    </source>
</evidence>
<dbReference type="InterPro" id="IPR024079">
    <property type="entry name" value="MetalloPept_cat_dom_sf"/>
</dbReference>
<protein>
    <recommendedName>
        <fullName evidence="10">Archaemetzincin-2</fullName>
    </recommendedName>
</protein>
<evidence type="ECO:0000256" key="1">
    <source>
        <dbReference type="ARBA" id="ARBA00001947"/>
    </source>
</evidence>
<evidence type="ECO:0000256" key="7">
    <source>
        <dbReference type="SAM" id="MobiDB-lite"/>
    </source>
</evidence>
<keyword evidence="4" id="KW-0378">Hydrolase</keyword>
<keyword evidence="3" id="KW-0479">Metal-binding</keyword>
<dbReference type="Proteomes" id="UP000034112">
    <property type="component" value="Unassembled WGS sequence"/>
</dbReference>
<comment type="cofactor">
    <cofactor evidence="1">
        <name>Zn(2+)</name>
        <dbReference type="ChEBI" id="CHEBI:29105"/>
    </cofactor>
</comment>
<evidence type="ECO:0000256" key="5">
    <source>
        <dbReference type="ARBA" id="ARBA00022833"/>
    </source>
</evidence>
<evidence type="ECO:0000313" key="8">
    <source>
        <dbReference type="EMBL" id="KKO97074.1"/>
    </source>
</evidence>
<dbReference type="OrthoDB" id="2365600at2759"/>
<dbReference type="GO" id="GO:0008237">
    <property type="term" value="F:metallopeptidase activity"/>
    <property type="evidence" value="ECO:0007669"/>
    <property type="project" value="UniProtKB-KW"/>
</dbReference>
<evidence type="ECO:0000313" key="9">
    <source>
        <dbReference type="Proteomes" id="UP000034112"/>
    </source>
</evidence>
<keyword evidence="2" id="KW-0645">Protease</keyword>
<dbReference type="EMBL" id="JOKZ01000648">
    <property type="protein sequence ID" value="KKO97074.1"/>
    <property type="molecule type" value="Genomic_DNA"/>
</dbReference>
<feature type="compositionally biased region" description="Polar residues" evidence="7">
    <location>
        <begin position="303"/>
        <end position="318"/>
    </location>
</feature>
<name>A0A0F9WXB0_TRIHA</name>
<dbReference type="Gene3D" id="3.40.390.10">
    <property type="entry name" value="Collagenase (Catalytic Domain)"/>
    <property type="match status" value="1"/>
</dbReference>
<dbReference type="SUPFAM" id="SSF55486">
    <property type="entry name" value="Metalloproteases ('zincins'), catalytic domain"/>
    <property type="match status" value="1"/>
</dbReference>
<proteinExistence type="predicted"/>
<dbReference type="PANTHER" id="PTHR15910">
    <property type="entry name" value="ARCHAEMETZINCIN"/>
    <property type="match status" value="1"/>
</dbReference>
<organism evidence="8 9">
    <name type="scientific">Trichoderma harzianum</name>
    <name type="common">Hypocrea lixii</name>
    <dbReference type="NCBI Taxonomy" id="5544"/>
    <lineage>
        <taxon>Eukaryota</taxon>
        <taxon>Fungi</taxon>
        <taxon>Dikarya</taxon>
        <taxon>Ascomycota</taxon>
        <taxon>Pezizomycotina</taxon>
        <taxon>Sordariomycetes</taxon>
        <taxon>Hypocreomycetidae</taxon>
        <taxon>Hypocreales</taxon>
        <taxon>Hypocreaceae</taxon>
        <taxon>Trichoderma</taxon>
    </lineage>
</organism>
<evidence type="ECO:0000256" key="2">
    <source>
        <dbReference type="ARBA" id="ARBA00022670"/>
    </source>
</evidence>
<dbReference type="OMA" id="CFGIDHC"/>
<dbReference type="CDD" id="cd11375">
    <property type="entry name" value="Peptidase_M54"/>
    <property type="match status" value="1"/>
</dbReference>
<dbReference type="GO" id="GO:0006508">
    <property type="term" value="P:proteolysis"/>
    <property type="evidence" value="ECO:0007669"/>
    <property type="project" value="UniProtKB-KW"/>
</dbReference>
<dbReference type="PANTHER" id="PTHR15910:SF1">
    <property type="entry name" value="ARCHAEMETZINCIN-2"/>
    <property type="match status" value="1"/>
</dbReference>
<dbReference type="InterPro" id="IPR012962">
    <property type="entry name" value="Pept_M54_archaemetzincn"/>
</dbReference>
<feature type="region of interest" description="Disordered" evidence="7">
    <location>
        <begin position="303"/>
        <end position="322"/>
    </location>
</feature>
<comment type="caution">
    <text evidence="8">The sequence shown here is derived from an EMBL/GenBank/DDBJ whole genome shotgun (WGS) entry which is preliminary data.</text>
</comment>
<evidence type="ECO:0000256" key="4">
    <source>
        <dbReference type="ARBA" id="ARBA00022801"/>
    </source>
</evidence>
<dbReference type="Pfam" id="PF07998">
    <property type="entry name" value="Peptidase_M54"/>
    <property type="match status" value="1"/>
</dbReference>
<evidence type="ECO:0008006" key="10">
    <source>
        <dbReference type="Google" id="ProtNLM"/>
    </source>
</evidence>
<keyword evidence="5" id="KW-0862">Zinc</keyword>
<accession>A0A0F9WXB0</accession>
<reference evidence="9" key="1">
    <citation type="journal article" date="2015" name="Genome Announc.">
        <title>Draft whole-genome sequence of the biocontrol agent Trichoderma harzianum T6776.</title>
        <authorList>
            <person name="Baroncelli R."/>
            <person name="Piaggeschi G."/>
            <person name="Fiorini L."/>
            <person name="Bertolini E."/>
            <person name="Zapparata A."/>
            <person name="Pe M.E."/>
            <person name="Sarrocco S."/>
            <person name="Vannacci G."/>
        </authorList>
    </citation>
    <scope>NUCLEOTIDE SEQUENCE [LARGE SCALE GENOMIC DNA]</scope>
    <source>
        <strain evidence="9">T6776</strain>
    </source>
</reference>
<dbReference type="GO" id="GO:0046872">
    <property type="term" value="F:metal ion binding"/>
    <property type="evidence" value="ECO:0007669"/>
    <property type="project" value="UniProtKB-KW"/>
</dbReference>
<keyword evidence="6" id="KW-0482">Metalloprotease</keyword>